<dbReference type="EMBL" id="PQWM01000029">
    <property type="protein sequence ID" value="RDZ11118.1"/>
    <property type="molecule type" value="Genomic_DNA"/>
</dbReference>
<dbReference type="GO" id="GO:0003677">
    <property type="term" value="F:DNA binding"/>
    <property type="evidence" value="ECO:0007669"/>
    <property type="project" value="UniProtKB-KW"/>
</dbReference>
<dbReference type="InterPro" id="IPR006118">
    <property type="entry name" value="Recombinase_CS"/>
</dbReference>
<protein>
    <submittedName>
        <fullName evidence="8">DNA recombinase</fullName>
    </submittedName>
</protein>
<dbReference type="Proteomes" id="UP000256519">
    <property type="component" value="Unassembled WGS sequence"/>
</dbReference>
<sequence length="206" mass="24268">MENRRFGYIRVSSRDQNEGRQLQSMQEVGISPRDIFIDKQSGKNFNREQYQLLKRMIRKGDILYIHSLDRFGRNKEEILQEWNAITKEIEADIVVLDMPLLDTTQYKDSLGTFIADLVLQILSWMAQEERDQIRKRQREGIDAALNNGISFGRPKAQVSQEFIEAYNRWKQKEITAVQAMKEANVKKTTFYKLVKIYESTLKVEII</sequence>
<dbReference type="InterPro" id="IPR050639">
    <property type="entry name" value="SSR_resolvase"/>
</dbReference>
<evidence type="ECO:0000256" key="6">
    <source>
        <dbReference type="PROSITE-ProRule" id="PRU10137"/>
    </source>
</evidence>
<dbReference type="PROSITE" id="PS51736">
    <property type="entry name" value="RECOMBINASES_3"/>
    <property type="match status" value="1"/>
</dbReference>
<comment type="caution">
    <text evidence="8">The sequence shown here is derived from an EMBL/GenBank/DDBJ whole genome shotgun (WGS) entry which is preliminary data.</text>
</comment>
<proteinExistence type="inferred from homology"/>
<dbReference type="GO" id="GO:0015074">
    <property type="term" value="P:DNA integration"/>
    <property type="evidence" value="ECO:0007669"/>
    <property type="project" value="UniProtKB-KW"/>
</dbReference>
<accession>A0A3D8WX82</accession>
<dbReference type="Pfam" id="PF00239">
    <property type="entry name" value="Resolvase"/>
    <property type="match status" value="1"/>
</dbReference>
<organism evidence="8 9">
    <name type="scientific">Priestia megaterium</name>
    <name type="common">Bacillus megaterium</name>
    <dbReference type="NCBI Taxonomy" id="1404"/>
    <lineage>
        <taxon>Bacteria</taxon>
        <taxon>Bacillati</taxon>
        <taxon>Bacillota</taxon>
        <taxon>Bacilli</taxon>
        <taxon>Bacillales</taxon>
        <taxon>Bacillaceae</taxon>
        <taxon>Priestia</taxon>
    </lineage>
</organism>
<dbReference type="AlphaFoldDB" id="A0A3D8WX82"/>
<evidence type="ECO:0000259" key="7">
    <source>
        <dbReference type="PROSITE" id="PS51736"/>
    </source>
</evidence>
<comment type="similarity">
    <text evidence="1">Belongs to the site-specific recombinase resolvase family.</text>
</comment>
<keyword evidence="4" id="KW-0233">DNA recombination</keyword>
<reference evidence="8 9" key="1">
    <citation type="journal article" date="2018" name="Appl. Environ. Microbiol.">
        <title>Antimicrobial susceptibility testing and tentative epidemiological cut-off values of five Bacillus species relevant for use as animal feed additives or for plant protection.</title>
        <authorList>
            <person name="Agerso Y."/>
            <person name="Stuer-Lauridsen B."/>
            <person name="Bjerre K."/>
            <person name="Jensen M.G."/>
            <person name="Johansen E."/>
            <person name="Bennedsen M."/>
            <person name="Brockmann E."/>
            <person name="Nielsen B."/>
        </authorList>
    </citation>
    <scope>NUCLEOTIDE SEQUENCE [LARGE SCALE GENOMIC DNA]</scope>
    <source>
        <strain evidence="8 9">CHCC20162</strain>
    </source>
</reference>
<dbReference type="PANTHER" id="PTHR30461:SF26">
    <property type="entry name" value="RESOLVASE HOMOLOG YNEB"/>
    <property type="match status" value="1"/>
</dbReference>
<evidence type="ECO:0000256" key="3">
    <source>
        <dbReference type="ARBA" id="ARBA00023125"/>
    </source>
</evidence>
<dbReference type="SUPFAM" id="SSF53041">
    <property type="entry name" value="Resolvase-like"/>
    <property type="match status" value="1"/>
</dbReference>
<dbReference type="InterPro" id="IPR006119">
    <property type="entry name" value="Resolv_N"/>
</dbReference>
<dbReference type="CDD" id="cd03768">
    <property type="entry name" value="SR_ResInv"/>
    <property type="match status" value="1"/>
</dbReference>
<keyword evidence="3" id="KW-0238">DNA-binding</keyword>
<dbReference type="SMART" id="SM00857">
    <property type="entry name" value="Resolvase"/>
    <property type="match status" value="1"/>
</dbReference>
<dbReference type="RefSeq" id="WP_116077185.1">
    <property type="nucleotide sequence ID" value="NZ_CP187630.1"/>
</dbReference>
<evidence type="ECO:0000256" key="2">
    <source>
        <dbReference type="ARBA" id="ARBA00022908"/>
    </source>
</evidence>
<evidence type="ECO:0000256" key="4">
    <source>
        <dbReference type="ARBA" id="ARBA00023172"/>
    </source>
</evidence>
<keyword evidence="2" id="KW-0229">DNA integration</keyword>
<evidence type="ECO:0000313" key="9">
    <source>
        <dbReference type="Proteomes" id="UP000256519"/>
    </source>
</evidence>
<evidence type="ECO:0000313" key="8">
    <source>
        <dbReference type="EMBL" id="RDZ11118.1"/>
    </source>
</evidence>
<evidence type="ECO:0000256" key="5">
    <source>
        <dbReference type="PIRSR" id="PIRSR606118-50"/>
    </source>
</evidence>
<dbReference type="PROSITE" id="PS00397">
    <property type="entry name" value="RECOMBINASES_1"/>
    <property type="match status" value="1"/>
</dbReference>
<dbReference type="PANTHER" id="PTHR30461">
    <property type="entry name" value="DNA-INVERTASE FROM LAMBDOID PROPHAGE"/>
    <property type="match status" value="1"/>
</dbReference>
<feature type="active site" description="O-(5'-phospho-DNA)-serine intermediate" evidence="5 6">
    <location>
        <position position="12"/>
    </location>
</feature>
<evidence type="ECO:0000256" key="1">
    <source>
        <dbReference type="ARBA" id="ARBA00009913"/>
    </source>
</evidence>
<name>A0A3D8WX82_PRIMG</name>
<feature type="domain" description="Resolvase/invertase-type recombinase catalytic" evidence="7">
    <location>
        <begin position="4"/>
        <end position="148"/>
    </location>
</feature>
<dbReference type="GO" id="GO:0000150">
    <property type="term" value="F:DNA strand exchange activity"/>
    <property type="evidence" value="ECO:0007669"/>
    <property type="project" value="InterPro"/>
</dbReference>
<dbReference type="InterPro" id="IPR036162">
    <property type="entry name" value="Resolvase-like_N_sf"/>
</dbReference>
<dbReference type="Gene3D" id="3.40.50.1390">
    <property type="entry name" value="Resolvase, N-terminal catalytic domain"/>
    <property type="match status" value="1"/>
</dbReference>
<gene>
    <name evidence="8" type="ORF">C3744_22400</name>
</gene>